<evidence type="ECO:0000256" key="1">
    <source>
        <dbReference type="SAM" id="MobiDB-lite"/>
    </source>
</evidence>
<accession>A0A7E4VVU4</accession>
<proteinExistence type="predicted"/>
<feature type="compositionally biased region" description="Basic and acidic residues" evidence="1">
    <location>
        <begin position="16"/>
        <end position="25"/>
    </location>
</feature>
<reference evidence="2" key="1">
    <citation type="journal article" date="2013" name="Genetics">
        <title>The draft genome and transcriptome of Panagrellus redivivus are shaped by the harsh demands of a free-living lifestyle.</title>
        <authorList>
            <person name="Srinivasan J."/>
            <person name="Dillman A.R."/>
            <person name="Macchietto M.G."/>
            <person name="Heikkinen L."/>
            <person name="Lakso M."/>
            <person name="Fracchia K.M."/>
            <person name="Antoshechkin I."/>
            <person name="Mortazavi A."/>
            <person name="Wong G."/>
            <person name="Sternberg P.W."/>
        </authorList>
    </citation>
    <scope>NUCLEOTIDE SEQUENCE [LARGE SCALE GENOMIC DNA]</scope>
    <source>
        <strain evidence="2">MT8872</strain>
    </source>
</reference>
<feature type="region of interest" description="Disordered" evidence="1">
    <location>
        <begin position="84"/>
        <end position="145"/>
    </location>
</feature>
<sequence length="239" mass="26801">MDRRMSEAGTSYCVDEGQKVKPLDDDARENDIDETTSGVVSVREASFSPEPEYNYRERQLHPHDEAAIRRLGQEMVWDRLGLRLSESPSNSSGEQEAPTPSSSKMPSPPPNIRLPTYDWPVLTTTPISSPSPSREDVRIAPSKPTQFSEAPLLLSEFAIIPPLPDDMPAVQSPSWRIPSPIAMSEANMDDVDLPSEKGVMRRCVNPRRSATPYTIPRRRGIRVRVENKKLNHDVCANNR</sequence>
<feature type="region of interest" description="Disordered" evidence="1">
    <location>
        <begin position="1"/>
        <end position="60"/>
    </location>
</feature>
<reference evidence="3" key="2">
    <citation type="submission" date="2020-10" db="UniProtKB">
        <authorList>
            <consortium name="WormBaseParasite"/>
        </authorList>
    </citation>
    <scope>IDENTIFICATION</scope>
</reference>
<organism evidence="2 3">
    <name type="scientific">Panagrellus redivivus</name>
    <name type="common">Microworm</name>
    <dbReference type="NCBI Taxonomy" id="6233"/>
    <lineage>
        <taxon>Eukaryota</taxon>
        <taxon>Metazoa</taxon>
        <taxon>Ecdysozoa</taxon>
        <taxon>Nematoda</taxon>
        <taxon>Chromadorea</taxon>
        <taxon>Rhabditida</taxon>
        <taxon>Tylenchina</taxon>
        <taxon>Panagrolaimomorpha</taxon>
        <taxon>Panagrolaimoidea</taxon>
        <taxon>Panagrolaimidae</taxon>
        <taxon>Panagrellus</taxon>
    </lineage>
</organism>
<dbReference type="WBParaSite" id="Pan_g3963.t1">
    <property type="protein sequence ID" value="Pan_g3963.t1"/>
    <property type="gene ID" value="Pan_g3963"/>
</dbReference>
<evidence type="ECO:0000313" key="2">
    <source>
        <dbReference type="Proteomes" id="UP000492821"/>
    </source>
</evidence>
<evidence type="ECO:0000313" key="3">
    <source>
        <dbReference type="WBParaSite" id="Pan_g3963.t1"/>
    </source>
</evidence>
<protein>
    <submittedName>
        <fullName evidence="3">PEHE domain-containing protein</fullName>
    </submittedName>
</protein>
<name>A0A7E4VVU4_PANRE</name>
<dbReference type="Proteomes" id="UP000492821">
    <property type="component" value="Unassembled WGS sequence"/>
</dbReference>
<feature type="compositionally biased region" description="Low complexity" evidence="1">
    <location>
        <begin position="123"/>
        <end position="132"/>
    </location>
</feature>
<keyword evidence="2" id="KW-1185">Reference proteome</keyword>
<dbReference type="AlphaFoldDB" id="A0A7E4VVU4"/>